<dbReference type="PROSITE" id="PS50928">
    <property type="entry name" value="ABC_TM1"/>
    <property type="match status" value="1"/>
</dbReference>
<dbReference type="InterPro" id="IPR035906">
    <property type="entry name" value="MetI-like_sf"/>
</dbReference>
<gene>
    <name evidence="11" type="ORF">D3230_00985</name>
</gene>
<feature type="domain" description="ABC transmembrane type-1" evidence="10">
    <location>
        <begin position="99"/>
        <end position="293"/>
    </location>
</feature>
<feature type="transmembrane region" description="Helical" evidence="9">
    <location>
        <begin position="219"/>
        <end position="244"/>
    </location>
</feature>
<evidence type="ECO:0000256" key="4">
    <source>
        <dbReference type="ARBA" id="ARBA00022475"/>
    </source>
</evidence>
<comment type="caution">
    <text evidence="11">The sequence shown here is derived from an EMBL/GenBank/DDBJ whole genome shotgun (WGS) entry which is preliminary data.</text>
</comment>
<dbReference type="PANTHER" id="PTHR30614">
    <property type="entry name" value="MEMBRANE COMPONENT OF AMINO ACID ABC TRANSPORTER"/>
    <property type="match status" value="1"/>
</dbReference>
<name>A0ABS1SCV0_9MICO</name>
<dbReference type="PANTHER" id="PTHR30614:SF20">
    <property type="entry name" value="GLUTAMINE TRANSPORT SYSTEM PERMEASE PROTEIN GLNP"/>
    <property type="match status" value="1"/>
</dbReference>
<dbReference type="Pfam" id="PF00528">
    <property type="entry name" value="BPD_transp_1"/>
    <property type="match status" value="1"/>
</dbReference>
<evidence type="ECO:0000256" key="7">
    <source>
        <dbReference type="ARBA" id="ARBA00022989"/>
    </source>
</evidence>
<evidence type="ECO:0000256" key="1">
    <source>
        <dbReference type="ARBA" id="ARBA00004651"/>
    </source>
</evidence>
<dbReference type="CDD" id="cd06261">
    <property type="entry name" value="TM_PBP2"/>
    <property type="match status" value="1"/>
</dbReference>
<keyword evidence="5 9" id="KW-0812">Transmembrane</keyword>
<comment type="subcellular location">
    <subcellularLocation>
        <location evidence="1 9">Cell membrane</location>
        <topology evidence="1 9">Multi-pass membrane protein</topology>
    </subcellularLocation>
</comment>
<sequence>MWFSVLGFAFAAVCVFIALRGLGAAVRSRRQQRDGSVLDARASADQARERAFVALGISVMLLLILAVFTLIVMNDAAVAHTFFRWELITKSALDVVRAFGVNIFIAVVAQVFVLIFGLLLAIGRMLPGKAGRPIRALAVTYIDVMRAVPAIIVLYLVGFGLPLAGIPLLSDLSPVWFAVVALTLTYSAYVAETFRVGIEQIHPSQSSAARSLGFSYAQTLRFVILPQAVRAVIPTLLTTFIALQKDTSLVNIIGTMDAFNQAKFFASSAFNLSSVTVVAILFVLITIPQTRVVDWMLARDTATRRGGTA</sequence>
<evidence type="ECO:0000256" key="3">
    <source>
        <dbReference type="ARBA" id="ARBA00022448"/>
    </source>
</evidence>
<keyword evidence="12" id="KW-1185">Reference proteome</keyword>
<evidence type="ECO:0000256" key="8">
    <source>
        <dbReference type="ARBA" id="ARBA00023136"/>
    </source>
</evidence>
<accession>A0ABS1SCV0</accession>
<keyword evidence="8 9" id="KW-0472">Membrane</keyword>
<dbReference type="Proteomes" id="UP001645859">
    <property type="component" value="Unassembled WGS sequence"/>
</dbReference>
<dbReference type="InterPro" id="IPR000515">
    <property type="entry name" value="MetI-like"/>
</dbReference>
<evidence type="ECO:0000256" key="5">
    <source>
        <dbReference type="ARBA" id="ARBA00022692"/>
    </source>
</evidence>
<keyword evidence="3 9" id="KW-0813">Transport</keyword>
<dbReference type="EMBL" id="QYAC01000001">
    <property type="protein sequence ID" value="MBL3677882.1"/>
    <property type="molecule type" value="Genomic_DNA"/>
</dbReference>
<dbReference type="SUPFAM" id="SSF161098">
    <property type="entry name" value="MetI-like"/>
    <property type="match status" value="1"/>
</dbReference>
<evidence type="ECO:0000256" key="6">
    <source>
        <dbReference type="ARBA" id="ARBA00022970"/>
    </source>
</evidence>
<dbReference type="InterPro" id="IPR010065">
    <property type="entry name" value="AA_ABC_transptr_permease_3TM"/>
</dbReference>
<protein>
    <submittedName>
        <fullName evidence="11">Amino acid ABC transporter permease</fullName>
    </submittedName>
</protein>
<evidence type="ECO:0000259" key="10">
    <source>
        <dbReference type="PROSITE" id="PS50928"/>
    </source>
</evidence>
<keyword evidence="6" id="KW-0029">Amino-acid transport</keyword>
<comment type="similarity">
    <text evidence="2">Belongs to the binding-protein-dependent transport system permease family. HisMQ subfamily.</text>
</comment>
<organism evidence="11 12">
    <name type="scientific">Leucobacter chromiireducens subsp. solipictus</name>
    <dbReference type="NCBI Taxonomy" id="398235"/>
    <lineage>
        <taxon>Bacteria</taxon>
        <taxon>Bacillati</taxon>
        <taxon>Actinomycetota</taxon>
        <taxon>Actinomycetes</taxon>
        <taxon>Micrococcales</taxon>
        <taxon>Microbacteriaceae</taxon>
        <taxon>Leucobacter</taxon>
    </lineage>
</organism>
<feature type="transmembrane region" description="Helical" evidence="9">
    <location>
        <begin position="264"/>
        <end position="287"/>
    </location>
</feature>
<dbReference type="InterPro" id="IPR043429">
    <property type="entry name" value="ArtM/GltK/GlnP/TcyL/YhdX-like"/>
</dbReference>
<evidence type="ECO:0000313" key="12">
    <source>
        <dbReference type="Proteomes" id="UP001645859"/>
    </source>
</evidence>
<feature type="transmembrane region" description="Helical" evidence="9">
    <location>
        <begin position="103"/>
        <end position="126"/>
    </location>
</feature>
<proteinExistence type="inferred from homology"/>
<feature type="transmembrane region" description="Helical" evidence="9">
    <location>
        <begin position="147"/>
        <end position="169"/>
    </location>
</feature>
<feature type="transmembrane region" description="Helical" evidence="9">
    <location>
        <begin position="51"/>
        <end position="73"/>
    </location>
</feature>
<evidence type="ECO:0000313" key="11">
    <source>
        <dbReference type="EMBL" id="MBL3677882.1"/>
    </source>
</evidence>
<evidence type="ECO:0000256" key="9">
    <source>
        <dbReference type="RuleBase" id="RU363032"/>
    </source>
</evidence>
<dbReference type="Gene3D" id="1.10.3720.10">
    <property type="entry name" value="MetI-like"/>
    <property type="match status" value="1"/>
</dbReference>
<keyword evidence="4" id="KW-1003">Cell membrane</keyword>
<reference evidence="11 12" key="1">
    <citation type="submission" date="2018-09" db="EMBL/GenBank/DDBJ databases">
        <title>Comparative genomics of Leucobacter spp.</title>
        <authorList>
            <person name="Reis A.C."/>
            <person name="Kolvenbach B.A."/>
            <person name="Corvini P.F.X."/>
            <person name="Nunes O.C."/>
        </authorList>
    </citation>
    <scope>NUCLEOTIDE SEQUENCE [LARGE SCALE GENOMIC DNA]</scope>
    <source>
        <strain evidence="11 12">TAN 31504</strain>
    </source>
</reference>
<keyword evidence="7 9" id="KW-1133">Transmembrane helix</keyword>
<evidence type="ECO:0000256" key="2">
    <source>
        <dbReference type="ARBA" id="ARBA00010072"/>
    </source>
</evidence>
<dbReference type="NCBIfam" id="TIGR01726">
    <property type="entry name" value="HEQRo_perm_3TM"/>
    <property type="match status" value="1"/>
</dbReference>
<feature type="transmembrane region" description="Helical" evidence="9">
    <location>
        <begin position="175"/>
        <end position="198"/>
    </location>
</feature>
<feature type="transmembrane region" description="Helical" evidence="9">
    <location>
        <begin position="6"/>
        <end position="26"/>
    </location>
</feature>